<proteinExistence type="predicted"/>
<evidence type="ECO:0000313" key="2">
    <source>
        <dbReference type="Proteomes" id="UP000642284"/>
    </source>
</evidence>
<reference evidence="1 2" key="1">
    <citation type="submission" date="2020-08" db="EMBL/GenBank/DDBJ databases">
        <title>Genemic of Streptomyces polyaspartic.</title>
        <authorList>
            <person name="Liu W."/>
        </authorList>
    </citation>
    <scope>NUCLEOTIDE SEQUENCE [LARGE SCALE GENOMIC DNA]</scope>
    <source>
        <strain evidence="1 2">TRM66268-LWL</strain>
    </source>
</reference>
<dbReference type="SUPFAM" id="SSF54909">
    <property type="entry name" value="Dimeric alpha+beta barrel"/>
    <property type="match status" value="1"/>
</dbReference>
<comment type="caution">
    <text evidence="1">The sequence shown here is derived from an EMBL/GenBank/DDBJ whole genome shotgun (WGS) entry which is preliminary data.</text>
</comment>
<name>A0ABR7SEC9_9ACTN</name>
<protein>
    <recommendedName>
        <fullName evidence="3">DUF3291 domain-containing protein</fullName>
    </recommendedName>
</protein>
<gene>
    <name evidence="1" type="ORF">H9Y04_10990</name>
</gene>
<dbReference type="EMBL" id="JACTVJ010000005">
    <property type="protein sequence ID" value="MBC9713095.1"/>
    <property type="molecule type" value="Genomic_DNA"/>
</dbReference>
<evidence type="ECO:0000313" key="1">
    <source>
        <dbReference type="EMBL" id="MBC9713095.1"/>
    </source>
</evidence>
<dbReference type="Proteomes" id="UP000642284">
    <property type="component" value="Unassembled WGS sequence"/>
</dbReference>
<keyword evidence="2" id="KW-1185">Reference proteome</keyword>
<evidence type="ECO:0008006" key="3">
    <source>
        <dbReference type="Google" id="ProtNLM"/>
    </source>
</evidence>
<sequence length="159" mass="17483">METTRASRPPRLLRTRWKHGPVPLTLCGAHVSVTEFTAGTRAHAAAVALAGLRLRRTWPTTPGALGMWLWADLAGRRSGSVSVWRDDIALKEFVGRPDHIETVRAHRGRGALRATSWALEDFEPDEVWTRAHALLTGAAPWPLIGTTPALHTPVHLEEA</sequence>
<dbReference type="RefSeq" id="WP_187813545.1">
    <property type="nucleotide sequence ID" value="NZ_JACTVJ010000005.1"/>
</dbReference>
<accession>A0ABR7SEC9</accession>
<organism evidence="1 2">
    <name type="scientific">Streptomyces polyasparticus</name>
    <dbReference type="NCBI Taxonomy" id="2767826"/>
    <lineage>
        <taxon>Bacteria</taxon>
        <taxon>Bacillati</taxon>
        <taxon>Actinomycetota</taxon>
        <taxon>Actinomycetes</taxon>
        <taxon>Kitasatosporales</taxon>
        <taxon>Streptomycetaceae</taxon>
        <taxon>Streptomyces</taxon>
    </lineage>
</organism>
<dbReference type="InterPro" id="IPR011008">
    <property type="entry name" value="Dimeric_a/b-barrel"/>
</dbReference>